<dbReference type="EMBL" id="JANTHX010000002">
    <property type="protein sequence ID" value="MCS0498030.1"/>
    <property type="molecule type" value="Genomic_DNA"/>
</dbReference>
<evidence type="ECO:0000313" key="4">
    <source>
        <dbReference type="EMBL" id="MCS0498030.1"/>
    </source>
</evidence>
<dbReference type="Gene3D" id="3.40.50.720">
    <property type="entry name" value="NAD(P)-binding Rossmann-like Domain"/>
    <property type="match status" value="1"/>
</dbReference>
<keyword evidence="2" id="KW-0560">Oxidoreductase</keyword>
<dbReference type="Proteomes" id="UP001205337">
    <property type="component" value="Unassembled WGS sequence"/>
</dbReference>
<protein>
    <submittedName>
        <fullName evidence="4">SDR family oxidoreductase</fullName>
    </submittedName>
</protein>
<dbReference type="InterPro" id="IPR036291">
    <property type="entry name" value="NAD(P)-bd_dom_sf"/>
</dbReference>
<dbReference type="InterPro" id="IPR020904">
    <property type="entry name" value="Sc_DH/Rdtase_CS"/>
</dbReference>
<keyword evidence="5" id="KW-1185">Reference proteome</keyword>
<dbReference type="RefSeq" id="WP_258796907.1">
    <property type="nucleotide sequence ID" value="NZ_JANTHX010000002.1"/>
</dbReference>
<dbReference type="PANTHER" id="PTHR42760">
    <property type="entry name" value="SHORT-CHAIN DEHYDROGENASES/REDUCTASES FAMILY MEMBER"/>
    <property type="match status" value="1"/>
</dbReference>
<evidence type="ECO:0000256" key="2">
    <source>
        <dbReference type="ARBA" id="ARBA00023002"/>
    </source>
</evidence>
<dbReference type="SUPFAM" id="SSF51735">
    <property type="entry name" value="NAD(P)-binding Rossmann-fold domains"/>
    <property type="match status" value="1"/>
</dbReference>
<name>A0ABT1ZBF9_9MICO</name>
<evidence type="ECO:0000256" key="1">
    <source>
        <dbReference type="ARBA" id="ARBA00006484"/>
    </source>
</evidence>
<reference evidence="4 5" key="1">
    <citation type="submission" date="2022-08" db="EMBL/GenBank/DDBJ databases">
        <authorList>
            <person name="Li F."/>
        </authorList>
    </citation>
    <scope>NUCLEOTIDE SEQUENCE [LARGE SCALE GENOMIC DNA]</scope>
    <source>
        <strain evidence="4 5">10F1B-8-1</strain>
    </source>
</reference>
<accession>A0ABT1ZBF9</accession>
<dbReference type="CDD" id="cd05233">
    <property type="entry name" value="SDR_c"/>
    <property type="match status" value="1"/>
</dbReference>
<organism evidence="4 5">
    <name type="scientific">Protaetiibacter mangrovi</name>
    <dbReference type="NCBI Taxonomy" id="2970926"/>
    <lineage>
        <taxon>Bacteria</taxon>
        <taxon>Bacillati</taxon>
        <taxon>Actinomycetota</taxon>
        <taxon>Actinomycetes</taxon>
        <taxon>Micrococcales</taxon>
        <taxon>Microbacteriaceae</taxon>
        <taxon>Protaetiibacter</taxon>
    </lineage>
</organism>
<sequence length="273" mass="28220">MTAPSETSLAGRVALVTGAAHGQGRAIARALAEDGAAIVALDVGAELAYPAYAQGTTAELETLVAEILEAGGRAIPALADVRDAAAVQRTVDAAVEAYGRLDIVVNNAGIVAYAELETMTDAEWDAMIGINLTGPFVVARAAVPHLKRAGHGVIVNNSSVMGLRGGDRLSHYVASKHGLTGLTKAWAIELAPFGVRVVSIHPTGVDTPMNDGLAALEGATPREIAERSAGNLLPGVPWIETADVAELVRYLVSDRARYATGAQFVIDAGLLTR</sequence>
<comment type="caution">
    <text evidence="4">The sequence shown here is derived from an EMBL/GenBank/DDBJ whole genome shotgun (WGS) entry which is preliminary data.</text>
</comment>
<dbReference type="PRINTS" id="PR00081">
    <property type="entry name" value="GDHRDH"/>
</dbReference>
<dbReference type="PRINTS" id="PR00080">
    <property type="entry name" value="SDRFAMILY"/>
</dbReference>
<dbReference type="InterPro" id="IPR002347">
    <property type="entry name" value="SDR_fam"/>
</dbReference>
<evidence type="ECO:0000256" key="3">
    <source>
        <dbReference type="RuleBase" id="RU000363"/>
    </source>
</evidence>
<dbReference type="PROSITE" id="PS00061">
    <property type="entry name" value="ADH_SHORT"/>
    <property type="match status" value="1"/>
</dbReference>
<dbReference type="Pfam" id="PF00106">
    <property type="entry name" value="adh_short"/>
    <property type="match status" value="1"/>
</dbReference>
<proteinExistence type="inferred from homology"/>
<comment type="similarity">
    <text evidence="1 3">Belongs to the short-chain dehydrogenases/reductases (SDR) family.</text>
</comment>
<gene>
    <name evidence="4" type="ORF">NUH29_00500</name>
</gene>
<dbReference type="PANTHER" id="PTHR42760:SF133">
    <property type="entry name" value="3-OXOACYL-[ACYL-CARRIER-PROTEIN] REDUCTASE"/>
    <property type="match status" value="1"/>
</dbReference>
<evidence type="ECO:0000313" key="5">
    <source>
        <dbReference type="Proteomes" id="UP001205337"/>
    </source>
</evidence>